<name>A0A316IJC9_9GAMM</name>
<evidence type="ECO:0000313" key="4">
    <source>
        <dbReference type="EMBL" id="PWK92876.1"/>
    </source>
</evidence>
<proteinExistence type="predicted"/>
<evidence type="ECO:0000259" key="3">
    <source>
        <dbReference type="Pfam" id="PF03358"/>
    </source>
</evidence>
<dbReference type="EMBL" id="QGHC01000001">
    <property type="protein sequence ID" value="PWK92876.1"/>
    <property type="molecule type" value="Genomic_DNA"/>
</dbReference>
<comment type="cofactor">
    <cofactor evidence="1">
        <name>FMN</name>
        <dbReference type="ChEBI" id="CHEBI:58210"/>
    </cofactor>
</comment>
<dbReference type="Proteomes" id="UP000245812">
    <property type="component" value="Unassembled WGS sequence"/>
</dbReference>
<dbReference type="OrthoDB" id="9812295at2"/>
<reference evidence="4 5" key="1">
    <citation type="submission" date="2018-05" db="EMBL/GenBank/DDBJ databases">
        <title>Genomic Encyclopedia of Type Strains, Phase IV (KMG-IV): sequencing the most valuable type-strain genomes for metagenomic binning, comparative biology and taxonomic classification.</title>
        <authorList>
            <person name="Goeker M."/>
        </authorList>
    </citation>
    <scope>NUCLEOTIDE SEQUENCE [LARGE SCALE GENOMIC DNA]</scope>
    <source>
        <strain evidence="4 5">DSM 14263</strain>
    </source>
</reference>
<dbReference type="Pfam" id="PF03358">
    <property type="entry name" value="FMN_red"/>
    <property type="match status" value="1"/>
</dbReference>
<accession>A0A316IJC9</accession>
<dbReference type="GO" id="GO:0016491">
    <property type="term" value="F:oxidoreductase activity"/>
    <property type="evidence" value="ECO:0007669"/>
    <property type="project" value="InterPro"/>
</dbReference>
<keyword evidence="2" id="KW-0288">FMN</keyword>
<dbReference type="RefSeq" id="WP_109721922.1">
    <property type="nucleotide sequence ID" value="NZ_MSZV01000067.1"/>
</dbReference>
<dbReference type="InterPro" id="IPR029039">
    <property type="entry name" value="Flavoprotein-like_sf"/>
</dbReference>
<feature type="domain" description="NADPH-dependent FMN reductase-like" evidence="3">
    <location>
        <begin position="5"/>
        <end position="147"/>
    </location>
</feature>
<evidence type="ECO:0000256" key="2">
    <source>
        <dbReference type="ARBA" id="ARBA00022643"/>
    </source>
</evidence>
<dbReference type="PANTHER" id="PTHR30543:SF21">
    <property type="entry name" value="NAD(P)H-DEPENDENT FMN REDUCTASE LOT6"/>
    <property type="match status" value="1"/>
</dbReference>
<keyword evidence="2" id="KW-0285">Flavoprotein</keyword>
<keyword evidence="5" id="KW-1185">Reference proteome</keyword>
<dbReference type="SUPFAM" id="SSF52218">
    <property type="entry name" value="Flavoproteins"/>
    <property type="match status" value="1"/>
</dbReference>
<evidence type="ECO:0000256" key="1">
    <source>
        <dbReference type="ARBA" id="ARBA00001917"/>
    </source>
</evidence>
<dbReference type="GO" id="GO:0005829">
    <property type="term" value="C:cytosol"/>
    <property type="evidence" value="ECO:0007669"/>
    <property type="project" value="TreeGrafter"/>
</dbReference>
<protein>
    <submittedName>
        <fullName evidence="4">Chromate reductase</fullName>
    </submittedName>
</protein>
<organism evidence="4 5">
    <name type="scientific">Fulvimonas soli</name>
    <dbReference type="NCBI Taxonomy" id="155197"/>
    <lineage>
        <taxon>Bacteria</taxon>
        <taxon>Pseudomonadati</taxon>
        <taxon>Pseudomonadota</taxon>
        <taxon>Gammaproteobacteria</taxon>
        <taxon>Lysobacterales</taxon>
        <taxon>Rhodanobacteraceae</taxon>
        <taxon>Fulvimonas</taxon>
    </lineage>
</organism>
<dbReference type="InterPro" id="IPR005025">
    <property type="entry name" value="FMN_Rdtase-like_dom"/>
</dbReference>
<dbReference type="Gene3D" id="3.40.50.360">
    <property type="match status" value="1"/>
</dbReference>
<evidence type="ECO:0000313" key="5">
    <source>
        <dbReference type="Proteomes" id="UP000245812"/>
    </source>
</evidence>
<dbReference type="InterPro" id="IPR050712">
    <property type="entry name" value="NAD(P)H-dep_reductase"/>
</dbReference>
<dbReference type="PANTHER" id="PTHR30543">
    <property type="entry name" value="CHROMATE REDUCTASE"/>
    <property type="match status" value="1"/>
</dbReference>
<sequence>MSKYKVAVLVGSLRKESINRRLARAVERLAPAELEFGHVRIDDLPLYDQDFDADYPAACKRLKQQVEAADALLFVTPEYNRSIPGVLKNAIDIASRPWGTNSFAGKPGAVIGASIGATGSALAQQHLRNVLAYLDVAVLGQPEVFIKFTDGLLDEDGRIGNEGTQKFLQGFVDRYAAWLRTLLPR</sequence>
<dbReference type="GO" id="GO:0010181">
    <property type="term" value="F:FMN binding"/>
    <property type="evidence" value="ECO:0007669"/>
    <property type="project" value="TreeGrafter"/>
</dbReference>
<dbReference type="AlphaFoldDB" id="A0A316IJC9"/>
<gene>
    <name evidence="4" type="ORF">C7456_101214</name>
</gene>
<comment type="caution">
    <text evidence="4">The sequence shown here is derived from an EMBL/GenBank/DDBJ whole genome shotgun (WGS) entry which is preliminary data.</text>
</comment>